<keyword evidence="6" id="KW-1185">Reference proteome</keyword>
<feature type="transmembrane region" description="Helical" evidence="1">
    <location>
        <begin position="71"/>
        <end position="88"/>
    </location>
</feature>
<dbReference type="Pfam" id="PF04956">
    <property type="entry name" value="TrbC"/>
    <property type="match status" value="1"/>
</dbReference>
<sequence length="92" mass="10145">MNSKKIFALFMMVFMGLFMVEPALAAGVDTASTGILQKWIDWLVGIRGAAITLAVIAGALIILFARKYIGFLWGIGFAIFLFVIAPYVKDWL</sequence>
<proteinExistence type="predicted"/>
<evidence type="ECO:0000313" key="4">
    <source>
        <dbReference type="EMBL" id="SFK16738.1"/>
    </source>
</evidence>
<dbReference type="AlphaFoldDB" id="A0A1I3XAV2"/>
<organism evidence="4 5">
    <name type="scientific">Xenorhabdus mauleonii</name>
    <dbReference type="NCBI Taxonomy" id="351675"/>
    <lineage>
        <taxon>Bacteria</taxon>
        <taxon>Pseudomonadati</taxon>
        <taxon>Pseudomonadota</taxon>
        <taxon>Gammaproteobacteria</taxon>
        <taxon>Enterobacterales</taxon>
        <taxon>Morganellaceae</taxon>
        <taxon>Xenorhabdus</taxon>
    </lineage>
</organism>
<keyword evidence="1" id="KW-0812">Transmembrane</keyword>
<evidence type="ECO:0000256" key="1">
    <source>
        <dbReference type="SAM" id="Phobius"/>
    </source>
</evidence>
<evidence type="ECO:0000313" key="3">
    <source>
        <dbReference type="EMBL" id="PHM36544.1"/>
    </source>
</evidence>
<dbReference type="InterPro" id="IPR007039">
    <property type="entry name" value="TrbC/VirB2"/>
</dbReference>
<keyword evidence="1" id="KW-0472">Membrane</keyword>
<dbReference type="Proteomes" id="UP000224607">
    <property type="component" value="Unassembled WGS sequence"/>
</dbReference>
<feature type="signal peptide" evidence="2">
    <location>
        <begin position="1"/>
        <end position="25"/>
    </location>
</feature>
<dbReference type="RefSeq" id="WP_050955859.1">
    <property type="nucleotide sequence ID" value="NZ_CAWRBN010000076.1"/>
</dbReference>
<reference evidence="4" key="1">
    <citation type="submission" date="2016-10" db="EMBL/GenBank/DDBJ databases">
        <authorList>
            <person name="de Groot N.N."/>
        </authorList>
    </citation>
    <scope>NUCLEOTIDE SEQUENCE [LARGE SCALE GENOMIC DNA]</scope>
    <source>
        <strain evidence="4">DSM 17908</strain>
    </source>
</reference>
<protein>
    <submittedName>
        <fullName evidence="4">TrbC/VIRB2 family protein</fullName>
    </submittedName>
</protein>
<dbReference type="EMBL" id="NITY01000027">
    <property type="protein sequence ID" value="PHM36544.1"/>
    <property type="molecule type" value="Genomic_DNA"/>
</dbReference>
<keyword evidence="1" id="KW-1133">Transmembrane helix</keyword>
<evidence type="ECO:0000313" key="6">
    <source>
        <dbReference type="Proteomes" id="UP000224607"/>
    </source>
</evidence>
<gene>
    <name evidence="4" type="ORF">SAMN05421680_13328</name>
    <name evidence="3" type="ORF">Xmau_04214</name>
</gene>
<keyword evidence="2" id="KW-0732">Signal</keyword>
<reference evidence="3 6" key="3">
    <citation type="journal article" date="2017" name="Nat. Microbiol.">
        <title>Natural product diversity associated with the nematode symbionts Photorhabdus and Xenorhabdus.</title>
        <authorList>
            <person name="Tobias N.J."/>
            <person name="Wolff H."/>
            <person name="Djahanschiri B."/>
            <person name="Grundmann F."/>
            <person name="Kronenwerth M."/>
            <person name="Shi Y.M."/>
            <person name="Simonyi S."/>
            <person name="Grun P."/>
            <person name="Shapiro-Ilan D."/>
            <person name="Pidot S.J."/>
            <person name="Stinear T.P."/>
            <person name="Ebersberger I."/>
            <person name="Bode H.B."/>
        </authorList>
    </citation>
    <scope>NUCLEOTIDE SEQUENCE [LARGE SCALE GENOMIC DNA]</scope>
    <source>
        <strain evidence="3 6">DSM 17908</strain>
    </source>
</reference>
<feature type="transmembrane region" description="Helical" evidence="1">
    <location>
        <begin position="44"/>
        <end position="64"/>
    </location>
</feature>
<feature type="chain" id="PRO_5011510124" evidence="2">
    <location>
        <begin position="26"/>
        <end position="92"/>
    </location>
</feature>
<evidence type="ECO:0000313" key="5">
    <source>
        <dbReference type="Proteomes" id="UP000198919"/>
    </source>
</evidence>
<reference evidence="5" key="2">
    <citation type="submission" date="2016-10" db="EMBL/GenBank/DDBJ databases">
        <authorList>
            <person name="Varghese N."/>
            <person name="Submissions S."/>
        </authorList>
    </citation>
    <scope>NUCLEOTIDE SEQUENCE [LARGE SCALE GENOMIC DNA]</scope>
    <source>
        <strain evidence="5">DSM 17908</strain>
    </source>
</reference>
<evidence type="ECO:0000256" key="2">
    <source>
        <dbReference type="SAM" id="SignalP"/>
    </source>
</evidence>
<dbReference type="STRING" id="351675.SAMN05421680_13328"/>
<dbReference type="EMBL" id="FORG01000033">
    <property type="protein sequence ID" value="SFK16738.1"/>
    <property type="molecule type" value="Genomic_DNA"/>
</dbReference>
<dbReference type="Proteomes" id="UP000198919">
    <property type="component" value="Unassembled WGS sequence"/>
</dbReference>
<accession>A0A1I3XAV2</accession>
<name>A0A1I3XAV2_9GAMM</name>